<dbReference type="NCBIfam" id="TIGR03005">
    <property type="entry name" value="ectoine_ehuA"/>
    <property type="match status" value="1"/>
</dbReference>
<dbReference type="InterPro" id="IPR027417">
    <property type="entry name" value="P-loop_NTPase"/>
</dbReference>
<keyword evidence="3" id="KW-0813">Transport</keyword>
<dbReference type="RefSeq" id="WP_311546867.1">
    <property type="nucleotide sequence ID" value="NZ_JAVREK010000024.1"/>
</dbReference>
<evidence type="ECO:0000313" key="12">
    <source>
        <dbReference type="Proteomes" id="UP001183226"/>
    </source>
</evidence>
<dbReference type="Proteomes" id="UP001183226">
    <property type="component" value="Unassembled WGS sequence"/>
</dbReference>
<reference evidence="12" key="1">
    <citation type="submission" date="2023-07" db="EMBL/GenBank/DDBJ databases">
        <title>30 novel species of actinomycetes from the DSMZ collection.</title>
        <authorList>
            <person name="Nouioui I."/>
        </authorList>
    </citation>
    <scope>NUCLEOTIDE SEQUENCE [LARGE SCALE GENOMIC DNA]</scope>
    <source>
        <strain evidence="12">DSM 45055</strain>
    </source>
</reference>
<keyword evidence="5" id="KW-0547">Nucleotide-binding</keyword>
<dbReference type="PIRSF" id="PIRSF039085">
    <property type="entry name" value="ABC_ATPase_HisP"/>
    <property type="match status" value="1"/>
</dbReference>
<dbReference type="GO" id="GO:0005524">
    <property type="term" value="F:ATP binding"/>
    <property type="evidence" value="ECO:0007669"/>
    <property type="project" value="UniProtKB-KW"/>
</dbReference>
<evidence type="ECO:0000256" key="5">
    <source>
        <dbReference type="ARBA" id="ARBA00022741"/>
    </source>
</evidence>
<gene>
    <name evidence="11" type="primary">ehuA</name>
    <name evidence="11" type="ORF">RM446_19815</name>
</gene>
<dbReference type="PANTHER" id="PTHR43166">
    <property type="entry name" value="AMINO ACID IMPORT ATP-BINDING PROTEIN"/>
    <property type="match status" value="1"/>
</dbReference>
<evidence type="ECO:0000259" key="10">
    <source>
        <dbReference type="PROSITE" id="PS50893"/>
    </source>
</evidence>
<name>A0ABU2KYH8_9ACTN</name>
<evidence type="ECO:0000256" key="3">
    <source>
        <dbReference type="ARBA" id="ARBA00022448"/>
    </source>
</evidence>
<dbReference type="InterPro" id="IPR003593">
    <property type="entry name" value="AAA+_ATPase"/>
</dbReference>
<keyword evidence="12" id="KW-1185">Reference proteome</keyword>
<evidence type="ECO:0000256" key="4">
    <source>
        <dbReference type="ARBA" id="ARBA00022475"/>
    </source>
</evidence>
<dbReference type="PROSITE" id="PS00211">
    <property type="entry name" value="ABC_TRANSPORTER_1"/>
    <property type="match status" value="1"/>
</dbReference>
<dbReference type="InterPro" id="IPR030679">
    <property type="entry name" value="ABC_ATPase_HisP-typ"/>
</dbReference>
<dbReference type="InterPro" id="IPR014343">
    <property type="entry name" value="Ectoine_EhuA"/>
</dbReference>
<feature type="domain" description="ABC transporter" evidence="10">
    <location>
        <begin position="30"/>
        <end position="275"/>
    </location>
</feature>
<dbReference type="PANTHER" id="PTHR43166:SF9">
    <property type="entry name" value="GLUTAMATE_ASPARTATE IMPORT ATP-BINDING PROTEIN GLTL"/>
    <property type="match status" value="1"/>
</dbReference>
<accession>A0ABU2KYH8</accession>
<dbReference type="SMART" id="SM00382">
    <property type="entry name" value="AAA"/>
    <property type="match status" value="1"/>
</dbReference>
<sequence>MQQSESTETAGVQSAQEAPEAPEAPGKEIIRFDKVVKQYGSNVVLNELDFRVEPGERVTLIGPSGSGKTTILRLLMTLEHINGGVIWVNGRPLSHMERGGRLVKANEGYLRRARQSIGMVFQQFNLFPNMSVRKNITEGPVHSLGVDKAEANHRAEELLDLVGLSDKIDAHPTQLSGGQQQRVAIARALAMRPQILLLDEVTSALDPELVAGVLDVLRNIAQTTDITMLCVTHEMSFARDVSHRVLMFDQGQVAEEGPPDQIFGDPQEDRTKQFLKAVLEHG</sequence>
<comment type="subcellular location">
    <subcellularLocation>
        <location evidence="1">Cell membrane</location>
        <topology evidence="1">Peripheral membrane protein</topology>
    </subcellularLocation>
</comment>
<keyword evidence="7" id="KW-0029">Amino-acid transport</keyword>
<proteinExistence type="inferred from homology"/>
<dbReference type="InterPro" id="IPR003439">
    <property type="entry name" value="ABC_transporter-like_ATP-bd"/>
</dbReference>
<evidence type="ECO:0000256" key="6">
    <source>
        <dbReference type="ARBA" id="ARBA00022840"/>
    </source>
</evidence>
<protein>
    <submittedName>
        <fullName evidence="11">Ectoine/hydroxyectoine ABC transporter ATP-binding protein EhuA</fullName>
    </submittedName>
</protein>
<evidence type="ECO:0000256" key="8">
    <source>
        <dbReference type="ARBA" id="ARBA00023136"/>
    </source>
</evidence>
<dbReference type="SUPFAM" id="SSF52540">
    <property type="entry name" value="P-loop containing nucleoside triphosphate hydrolases"/>
    <property type="match status" value="1"/>
</dbReference>
<evidence type="ECO:0000256" key="2">
    <source>
        <dbReference type="ARBA" id="ARBA00005417"/>
    </source>
</evidence>
<dbReference type="EMBL" id="JAVREK010000024">
    <property type="protein sequence ID" value="MDT0304371.1"/>
    <property type="molecule type" value="Genomic_DNA"/>
</dbReference>
<organism evidence="11 12">
    <name type="scientific">Streptomonospora wellingtoniae</name>
    <dbReference type="NCBI Taxonomy" id="3075544"/>
    <lineage>
        <taxon>Bacteria</taxon>
        <taxon>Bacillati</taxon>
        <taxon>Actinomycetota</taxon>
        <taxon>Actinomycetes</taxon>
        <taxon>Streptosporangiales</taxon>
        <taxon>Nocardiopsidaceae</taxon>
        <taxon>Streptomonospora</taxon>
    </lineage>
</organism>
<feature type="region of interest" description="Disordered" evidence="9">
    <location>
        <begin position="1"/>
        <end position="26"/>
    </location>
</feature>
<dbReference type="Pfam" id="PF00005">
    <property type="entry name" value="ABC_tran"/>
    <property type="match status" value="1"/>
</dbReference>
<dbReference type="Gene3D" id="3.40.50.300">
    <property type="entry name" value="P-loop containing nucleotide triphosphate hydrolases"/>
    <property type="match status" value="1"/>
</dbReference>
<comment type="caution">
    <text evidence="11">The sequence shown here is derived from an EMBL/GenBank/DDBJ whole genome shotgun (WGS) entry which is preliminary data.</text>
</comment>
<keyword evidence="4" id="KW-1003">Cell membrane</keyword>
<comment type="similarity">
    <text evidence="2">Belongs to the ABC transporter superfamily.</text>
</comment>
<dbReference type="PROSITE" id="PS50893">
    <property type="entry name" value="ABC_TRANSPORTER_2"/>
    <property type="match status" value="1"/>
</dbReference>
<evidence type="ECO:0000256" key="1">
    <source>
        <dbReference type="ARBA" id="ARBA00004202"/>
    </source>
</evidence>
<evidence type="ECO:0000256" key="9">
    <source>
        <dbReference type="SAM" id="MobiDB-lite"/>
    </source>
</evidence>
<dbReference type="InterPro" id="IPR050086">
    <property type="entry name" value="MetN_ABC_transporter-like"/>
</dbReference>
<evidence type="ECO:0000313" key="11">
    <source>
        <dbReference type="EMBL" id="MDT0304371.1"/>
    </source>
</evidence>
<dbReference type="InterPro" id="IPR017871">
    <property type="entry name" value="ABC_transporter-like_CS"/>
</dbReference>
<keyword evidence="6 11" id="KW-0067">ATP-binding</keyword>
<evidence type="ECO:0000256" key="7">
    <source>
        <dbReference type="ARBA" id="ARBA00022970"/>
    </source>
</evidence>
<feature type="compositionally biased region" description="Polar residues" evidence="9">
    <location>
        <begin position="1"/>
        <end position="16"/>
    </location>
</feature>
<keyword evidence="8" id="KW-0472">Membrane</keyword>